<dbReference type="InterPro" id="IPR009057">
    <property type="entry name" value="Homeodomain-like_sf"/>
</dbReference>
<evidence type="ECO:0000256" key="2">
    <source>
        <dbReference type="ARBA" id="ARBA00023125"/>
    </source>
</evidence>
<reference evidence="6 7" key="1">
    <citation type="submission" date="2018-10" db="EMBL/GenBank/DDBJ databases">
        <title>Isolation from soil.</title>
        <authorList>
            <person name="Hu J."/>
        </authorList>
    </citation>
    <scope>NUCLEOTIDE SEQUENCE [LARGE SCALE GENOMIC DNA]</scope>
    <source>
        <strain evidence="6 7">NEAU-Ht49</strain>
    </source>
</reference>
<dbReference type="GO" id="GO:0003700">
    <property type="term" value="F:DNA-binding transcription factor activity"/>
    <property type="evidence" value="ECO:0007669"/>
    <property type="project" value="TreeGrafter"/>
</dbReference>
<accession>A0A3M2LW53</accession>
<name>A0A3M2LW53_9ACTN</name>
<dbReference type="PANTHER" id="PTHR30055:SF234">
    <property type="entry name" value="HTH-TYPE TRANSCRIPTIONAL REGULATOR BETI"/>
    <property type="match status" value="1"/>
</dbReference>
<organism evidence="6 7">
    <name type="scientific">Actinomadura harenae</name>
    <dbReference type="NCBI Taxonomy" id="2483351"/>
    <lineage>
        <taxon>Bacteria</taxon>
        <taxon>Bacillati</taxon>
        <taxon>Actinomycetota</taxon>
        <taxon>Actinomycetes</taxon>
        <taxon>Streptosporangiales</taxon>
        <taxon>Thermomonosporaceae</taxon>
        <taxon>Actinomadura</taxon>
    </lineage>
</organism>
<dbReference type="InterPro" id="IPR036271">
    <property type="entry name" value="Tet_transcr_reg_TetR-rel_C_sf"/>
</dbReference>
<evidence type="ECO:0000256" key="3">
    <source>
        <dbReference type="ARBA" id="ARBA00023163"/>
    </source>
</evidence>
<dbReference type="RefSeq" id="WP_122197902.1">
    <property type="nucleotide sequence ID" value="NZ_JBHSKC010000015.1"/>
</dbReference>
<dbReference type="OrthoDB" id="3869819at2"/>
<dbReference type="PROSITE" id="PS50977">
    <property type="entry name" value="HTH_TETR_2"/>
    <property type="match status" value="1"/>
</dbReference>
<dbReference type="InterPro" id="IPR050109">
    <property type="entry name" value="HTH-type_TetR-like_transc_reg"/>
</dbReference>
<proteinExistence type="predicted"/>
<dbReference type="SUPFAM" id="SSF48498">
    <property type="entry name" value="Tetracyclin repressor-like, C-terminal domain"/>
    <property type="match status" value="1"/>
</dbReference>
<keyword evidence="2 4" id="KW-0238">DNA-binding</keyword>
<dbReference type="AlphaFoldDB" id="A0A3M2LW53"/>
<comment type="caution">
    <text evidence="6">The sequence shown here is derived from an EMBL/GenBank/DDBJ whole genome shotgun (WGS) entry which is preliminary data.</text>
</comment>
<feature type="domain" description="HTH tetR-type" evidence="5">
    <location>
        <begin position="14"/>
        <end position="72"/>
    </location>
</feature>
<evidence type="ECO:0000313" key="7">
    <source>
        <dbReference type="Proteomes" id="UP000282674"/>
    </source>
</evidence>
<dbReference type="GO" id="GO:0000976">
    <property type="term" value="F:transcription cis-regulatory region binding"/>
    <property type="evidence" value="ECO:0007669"/>
    <property type="project" value="TreeGrafter"/>
</dbReference>
<dbReference type="PANTHER" id="PTHR30055">
    <property type="entry name" value="HTH-TYPE TRANSCRIPTIONAL REGULATOR RUTR"/>
    <property type="match status" value="1"/>
</dbReference>
<sequence>MPNGGTTRRRADAERNIAAILDAAADLLARAPDVGVGDIAKAAGVGRVTVYAHFPSREDLVRAVVARAIEESMTAVAAAADDTTDADHAADADDTVDAEEAFARLIRESWPTLGRYGRLHEAALRALPAEEVRGHHERPMDAVRALIERGRSTGAFRTDLDTGWLVTTVYALLHAAADDVAAGTLDRDRAADVLQATLLSVLRPASPPPTPRGT</sequence>
<evidence type="ECO:0000259" key="5">
    <source>
        <dbReference type="PROSITE" id="PS50977"/>
    </source>
</evidence>
<dbReference type="Pfam" id="PF00440">
    <property type="entry name" value="TetR_N"/>
    <property type="match status" value="1"/>
</dbReference>
<dbReference type="InterPro" id="IPR001647">
    <property type="entry name" value="HTH_TetR"/>
</dbReference>
<keyword evidence="7" id="KW-1185">Reference proteome</keyword>
<evidence type="ECO:0000256" key="1">
    <source>
        <dbReference type="ARBA" id="ARBA00023015"/>
    </source>
</evidence>
<keyword evidence="3" id="KW-0804">Transcription</keyword>
<evidence type="ECO:0000256" key="4">
    <source>
        <dbReference type="PROSITE-ProRule" id="PRU00335"/>
    </source>
</evidence>
<dbReference type="SUPFAM" id="SSF46689">
    <property type="entry name" value="Homeodomain-like"/>
    <property type="match status" value="1"/>
</dbReference>
<evidence type="ECO:0000313" key="6">
    <source>
        <dbReference type="EMBL" id="RMI39168.1"/>
    </source>
</evidence>
<protein>
    <submittedName>
        <fullName evidence="6">TetR/AcrR family transcriptional regulator</fullName>
    </submittedName>
</protein>
<feature type="DNA-binding region" description="H-T-H motif" evidence="4">
    <location>
        <begin position="35"/>
        <end position="54"/>
    </location>
</feature>
<dbReference type="Proteomes" id="UP000282674">
    <property type="component" value="Unassembled WGS sequence"/>
</dbReference>
<gene>
    <name evidence="6" type="ORF">EBO15_30390</name>
</gene>
<keyword evidence="1" id="KW-0805">Transcription regulation</keyword>
<dbReference type="Gene3D" id="1.10.357.10">
    <property type="entry name" value="Tetracycline Repressor, domain 2"/>
    <property type="match status" value="1"/>
</dbReference>
<dbReference type="EMBL" id="RFFG01000072">
    <property type="protein sequence ID" value="RMI39168.1"/>
    <property type="molecule type" value="Genomic_DNA"/>
</dbReference>